<keyword evidence="3" id="KW-1185">Reference proteome</keyword>
<dbReference type="AlphaFoldDB" id="A0AA40D031"/>
<feature type="region of interest" description="Disordered" evidence="1">
    <location>
        <begin position="68"/>
        <end position="93"/>
    </location>
</feature>
<organism evidence="2 3">
    <name type="scientific">Cercophora newfieldiana</name>
    <dbReference type="NCBI Taxonomy" id="92897"/>
    <lineage>
        <taxon>Eukaryota</taxon>
        <taxon>Fungi</taxon>
        <taxon>Dikarya</taxon>
        <taxon>Ascomycota</taxon>
        <taxon>Pezizomycotina</taxon>
        <taxon>Sordariomycetes</taxon>
        <taxon>Sordariomycetidae</taxon>
        <taxon>Sordariales</taxon>
        <taxon>Lasiosphaeriaceae</taxon>
        <taxon>Cercophora</taxon>
    </lineage>
</organism>
<evidence type="ECO:0000256" key="1">
    <source>
        <dbReference type="SAM" id="MobiDB-lite"/>
    </source>
</evidence>
<sequence length="223" mass="23790">MFGACCRPWTVSAWLLHAPGDPIRYPAHEASSPTPMRALKERRHCESTTGPVQTGTATISVVMPGRTEEAAAEASSPALNKCSAATKDEPMPDEMWNSTPRRASTVLPCPVLPSVHQILDTDTPLPCPTLGRKSPQHTQTAAPAYPTQSSTQGRATKAPQLEGGRDAGSGGRVEDSRASWTKTWHKGRELGLKTPTGACGGYRHTVSVSSILCILPSPFLVRV</sequence>
<name>A0AA40D031_9PEZI</name>
<feature type="region of interest" description="Disordered" evidence="1">
    <location>
        <begin position="126"/>
        <end position="180"/>
    </location>
</feature>
<dbReference type="EMBL" id="JAULSV010000001">
    <property type="protein sequence ID" value="KAK0655384.1"/>
    <property type="molecule type" value="Genomic_DNA"/>
</dbReference>
<evidence type="ECO:0000313" key="2">
    <source>
        <dbReference type="EMBL" id="KAK0655384.1"/>
    </source>
</evidence>
<accession>A0AA40D031</accession>
<proteinExistence type="predicted"/>
<gene>
    <name evidence="2" type="ORF">B0T16DRAFT_10292</name>
</gene>
<evidence type="ECO:0000313" key="3">
    <source>
        <dbReference type="Proteomes" id="UP001174936"/>
    </source>
</evidence>
<reference evidence="2" key="1">
    <citation type="submission" date="2023-06" db="EMBL/GenBank/DDBJ databases">
        <title>Genome-scale phylogeny and comparative genomics of the fungal order Sordariales.</title>
        <authorList>
            <consortium name="Lawrence Berkeley National Laboratory"/>
            <person name="Hensen N."/>
            <person name="Bonometti L."/>
            <person name="Westerberg I."/>
            <person name="Brannstrom I.O."/>
            <person name="Guillou S."/>
            <person name="Cros-Aarteil S."/>
            <person name="Calhoun S."/>
            <person name="Haridas S."/>
            <person name="Kuo A."/>
            <person name="Mondo S."/>
            <person name="Pangilinan J."/>
            <person name="Riley R."/>
            <person name="Labutti K."/>
            <person name="Andreopoulos B."/>
            <person name="Lipzen A."/>
            <person name="Chen C."/>
            <person name="Yanf M."/>
            <person name="Daum C."/>
            <person name="Ng V."/>
            <person name="Clum A."/>
            <person name="Steindorff A."/>
            <person name="Ohm R."/>
            <person name="Martin F."/>
            <person name="Silar P."/>
            <person name="Natvig D."/>
            <person name="Lalanne C."/>
            <person name="Gautier V."/>
            <person name="Ament-Velasquez S.L."/>
            <person name="Kruys A."/>
            <person name="Hutchinson M.I."/>
            <person name="Powell A.J."/>
            <person name="Barry K."/>
            <person name="Miller A.N."/>
            <person name="Grigoriev I.V."/>
            <person name="Debuchy R."/>
            <person name="Gladieux P."/>
            <person name="Thoren M.H."/>
            <person name="Johannesson H."/>
        </authorList>
    </citation>
    <scope>NUCLEOTIDE SEQUENCE</scope>
    <source>
        <strain evidence="2">SMH2532-1</strain>
    </source>
</reference>
<feature type="compositionally biased region" description="Polar residues" evidence="1">
    <location>
        <begin position="136"/>
        <end position="154"/>
    </location>
</feature>
<dbReference type="Proteomes" id="UP001174936">
    <property type="component" value="Unassembled WGS sequence"/>
</dbReference>
<protein>
    <submittedName>
        <fullName evidence="2">Uncharacterized protein</fullName>
    </submittedName>
</protein>
<comment type="caution">
    <text evidence="2">The sequence shown here is derived from an EMBL/GenBank/DDBJ whole genome shotgun (WGS) entry which is preliminary data.</text>
</comment>